<gene>
    <name evidence="2" type="ORF">ACFOLH_13885</name>
</gene>
<organism evidence="2 3">
    <name type="scientific">Aquipuribacter hungaricus</name>
    <dbReference type="NCBI Taxonomy" id="545624"/>
    <lineage>
        <taxon>Bacteria</taxon>
        <taxon>Bacillati</taxon>
        <taxon>Actinomycetota</taxon>
        <taxon>Actinomycetes</taxon>
        <taxon>Micrococcales</taxon>
        <taxon>Intrasporangiaceae</taxon>
        <taxon>Aquipuribacter</taxon>
    </lineage>
</organism>
<dbReference type="RefSeq" id="WP_340292346.1">
    <property type="nucleotide sequence ID" value="NZ_JBBEOI010000069.1"/>
</dbReference>
<proteinExistence type="predicted"/>
<sequence>MSEAPLVPALRREPVADVAASYARYAARELEREGIPMVLALSDARTGAPPRVDDPAALAEGTRLARLFDAYEAGMAEEVARAEADPEPDLTGGAPLITVLVVLAEEHLRARDPDGDDADGDQTGPAVGGPL</sequence>
<dbReference type="Proteomes" id="UP001595685">
    <property type="component" value="Unassembled WGS sequence"/>
</dbReference>
<protein>
    <submittedName>
        <fullName evidence="2">Uncharacterized protein</fullName>
    </submittedName>
</protein>
<accession>A0ABV7WKB0</accession>
<keyword evidence="3" id="KW-1185">Reference proteome</keyword>
<dbReference type="EMBL" id="JBHRWW010000010">
    <property type="protein sequence ID" value="MFC3689436.1"/>
    <property type="molecule type" value="Genomic_DNA"/>
</dbReference>
<name>A0ABV7WKB0_9MICO</name>
<evidence type="ECO:0000313" key="3">
    <source>
        <dbReference type="Proteomes" id="UP001595685"/>
    </source>
</evidence>
<evidence type="ECO:0000256" key="1">
    <source>
        <dbReference type="SAM" id="MobiDB-lite"/>
    </source>
</evidence>
<comment type="caution">
    <text evidence="2">The sequence shown here is derived from an EMBL/GenBank/DDBJ whole genome shotgun (WGS) entry which is preliminary data.</text>
</comment>
<reference evidence="3" key="1">
    <citation type="journal article" date="2019" name="Int. J. Syst. Evol. Microbiol.">
        <title>The Global Catalogue of Microorganisms (GCM) 10K type strain sequencing project: providing services to taxonomists for standard genome sequencing and annotation.</title>
        <authorList>
            <consortium name="The Broad Institute Genomics Platform"/>
            <consortium name="The Broad Institute Genome Sequencing Center for Infectious Disease"/>
            <person name="Wu L."/>
            <person name="Ma J."/>
        </authorList>
    </citation>
    <scope>NUCLEOTIDE SEQUENCE [LARGE SCALE GENOMIC DNA]</scope>
    <source>
        <strain evidence="3">NCAIM B.02333</strain>
    </source>
</reference>
<feature type="region of interest" description="Disordered" evidence="1">
    <location>
        <begin position="108"/>
        <end position="131"/>
    </location>
</feature>
<evidence type="ECO:0000313" key="2">
    <source>
        <dbReference type="EMBL" id="MFC3689436.1"/>
    </source>
</evidence>